<dbReference type="EMBL" id="RJSF01000044">
    <property type="protein sequence ID" value="RNM12577.1"/>
    <property type="molecule type" value="Genomic_DNA"/>
</dbReference>
<proteinExistence type="predicted"/>
<gene>
    <name evidence="4" type="ORF">EFL26_18310</name>
</gene>
<sequence length="693" mass="72784">MAAVLAALVAATVLPLTSGPAGAAEAAAPSPLTVTLTRLTPSTIPTKGRIVLAGTVRNDSTEIWSAINVHPFLSGTPMTDRDQLAAAAASDPAIEVGTRLTEVGQFATIGDLVPGQTASFRISLKVKDLPLAGHRPGVYWIGVHALGDHTAGREVGGRARTFIPLVPDGVQTSIALVVPLRERVRRDRVGKLMDTSDWSTLLGDDGRLERIAALLDTAGGLPATMLVDPAVIDAVGSIASDNPALSLGEEPEGSTATPTPSPANTPSGLVSPSRSDDRLDPLDRQHATRWLAQVNTAAKWQRVLGLGYADPDTAALARRRPQLVSLAAKESSAAFKRLGIDTVPAVAPPSGWLDDAALGSIPTDTMVLVSDHAAPRTRTHWRTPEHQDLVFADEQAGSGGPGPTAPLDALAERQRIVSDAALRAGEGTSGPMVVELPATWDPGPAWQESDFFAGMNLSWLNLVPLDRAPENTPMFDAVLGYPASERRAEVGMANVAAARTVVSTASVLGQLLRSTNDVKHGLTGIGLEAVSLNARRDQLRARSEVLATNAAMRAQLDKVSVIGTDFVTLSGGAGTLTVTLVNQLAQPITVGIKPRASSPDVKIEVPKPLELAPGQRTVLRLHARASTIGVHDVTLTPVTVDGAELGTPLTFSLRTSQVGKLIWGLLVGGGGLLVVMILRRIRRGLREHRWRGQ</sequence>
<evidence type="ECO:0000313" key="5">
    <source>
        <dbReference type="Proteomes" id="UP000279994"/>
    </source>
</evidence>
<evidence type="ECO:0000256" key="1">
    <source>
        <dbReference type="SAM" id="MobiDB-lite"/>
    </source>
</evidence>
<keyword evidence="2" id="KW-0812">Transmembrane</keyword>
<reference evidence="4 5" key="1">
    <citation type="submission" date="2018-11" db="EMBL/GenBank/DDBJ databases">
        <authorList>
            <person name="Li F."/>
        </authorList>
    </citation>
    <scope>NUCLEOTIDE SEQUENCE [LARGE SCALE GENOMIC DNA]</scope>
    <source>
        <strain evidence="4 5">Gsoil 818</strain>
    </source>
</reference>
<evidence type="ECO:0000256" key="2">
    <source>
        <dbReference type="SAM" id="Phobius"/>
    </source>
</evidence>
<protein>
    <recommendedName>
        <fullName evidence="6">Secreted protein</fullName>
    </recommendedName>
</protein>
<feature type="region of interest" description="Disordered" evidence="1">
    <location>
        <begin position="243"/>
        <end position="280"/>
    </location>
</feature>
<name>A0A3N0GJD1_9ACTN</name>
<dbReference type="InterPro" id="IPR046112">
    <property type="entry name" value="DUF6049"/>
</dbReference>
<keyword evidence="3" id="KW-0732">Signal</keyword>
<organism evidence="4 5">
    <name type="scientific">Nocardioides pocheonensis</name>
    <dbReference type="NCBI Taxonomy" id="661485"/>
    <lineage>
        <taxon>Bacteria</taxon>
        <taxon>Bacillati</taxon>
        <taxon>Actinomycetota</taxon>
        <taxon>Actinomycetes</taxon>
        <taxon>Propionibacteriales</taxon>
        <taxon>Nocardioidaceae</taxon>
        <taxon>Nocardioides</taxon>
    </lineage>
</organism>
<keyword evidence="5" id="KW-1185">Reference proteome</keyword>
<keyword evidence="2" id="KW-0472">Membrane</keyword>
<evidence type="ECO:0000256" key="3">
    <source>
        <dbReference type="SAM" id="SignalP"/>
    </source>
</evidence>
<accession>A0A3N0GJD1</accession>
<dbReference type="Pfam" id="PF19516">
    <property type="entry name" value="DUF6049"/>
    <property type="match status" value="2"/>
</dbReference>
<comment type="caution">
    <text evidence="4">The sequence shown here is derived from an EMBL/GenBank/DDBJ whole genome shotgun (WGS) entry which is preliminary data.</text>
</comment>
<feature type="signal peptide" evidence="3">
    <location>
        <begin position="1"/>
        <end position="23"/>
    </location>
</feature>
<evidence type="ECO:0008006" key="6">
    <source>
        <dbReference type="Google" id="ProtNLM"/>
    </source>
</evidence>
<keyword evidence="2" id="KW-1133">Transmembrane helix</keyword>
<dbReference type="Proteomes" id="UP000279994">
    <property type="component" value="Unassembled WGS sequence"/>
</dbReference>
<feature type="compositionally biased region" description="Low complexity" evidence="1">
    <location>
        <begin position="253"/>
        <end position="273"/>
    </location>
</feature>
<feature type="chain" id="PRO_5018336928" description="Secreted protein" evidence="3">
    <location>
        <begin position="24"/>
        <end position="693"/>
    </location>
</feature>
<evidence type="ECO:0000313" key="4">
    <source>
        <dbReference type="EMBL" id="RNM12577.1"/>
    </source>
</evidence>
<feature type="transmembrane region" description="Helical" evidence="2">
    <location>
        <begin position="661"/>
        <end position="681"/>
    </location>
</feature>
<dbReference type="AlphaFoldDB" id="A0A3N0GJD1"/>